<comment type="catalytic activity">
    <reaction evidence="1">
        <text>ATP + protein L-histidine = ADP + protein N-phospho-L-histidine.</text>
        <dbReference type="EC" id="2.7.13.3"/>
    </reaction>
</comment>
<dbReference type="GO" id="GO:0051539">
    <property type="term" value="F:4 iron, 4 sulfur cluster binding"/>
    <property type="evidence" value="ECO:0007669"/>
    <property type="project" value="UniProtKB-KW"/>
</dbReference>
<accession>A0A5S4GVK7</accession>
<dbReference type="InterPro" id="IPR036890">
    <property type="entry name" value="HATPase_C_sf"/>
</dbReference>
<keyword evidence="22" id="KW-1185">Reference proteome</keyword>
<evidence type="ECO:0000256" key="2">
    <source>
        <dbReference type="ARBA" id="ARBA00001966"/>
    </source>
</evidence>
<keyword evidence="13" id="KW-0408">Iron</keyword>
<dbReference type="EC" id="2.7.13.3" evidence="4"/>
<gene>
    <name evidence="21" type="ORF">ETD96_19540</name>
</gene>
<dbReference type="OrthoDB" id="227596at2"/>
<dbReference type="Pfam" id="PF02518">
    <property type="entry name" value="HATPase_c"/>
    <property type="match status" value="1"/>
</dbReference>
<evidence type="ECO:0000256" key="1">
    <source>
        <dbReference type="ARBA" id="ARBA00000085"/>
    </source>
</evidence>
<evidence type="ECO:0000256" key="4">
    <source>
        <dbReference type="ARBA" id="ARBA00012438"/>
    </source>
</evidence>
<evidence type="ECO:0000256" key="15">
    <source>
        <dbReference type="ARBA" id="ARBA00023014"/>
    </source>
</evidence>
<dbReference type="AlphaFoldDB" id="A0A5S4GVK7"/>
<reference evidence="21 22" key="1">
    <citation type="submission" date="2019-05" db="EMBL/GenBank/DDBJ databases">
        <title>Draft genome sequence of Actinomadura geliboluensis A8036.</title>
        <authorList>
            <person name="Saricaoglu S."/>
            <person name="Isik K."/>
        </authorList>
    </citation>
    <scope>NUCLEOTIDE SEQUENCE [LARGE SCALE GENOMIC DNA]</scope>
    <source>
        <strain evidence="21 22">A8036</strain>
    </source>
</reference>
<dbReference type="GO" id="GO:0005524">
    <property type="term" value="F:ATP binding"/>
    <property type="evidence" value="ECO:0007669"/>
    <property type="project" value="UniProtKB-KW"/>
</dbReference>
<dbReference type="SMART" id="SM00387">
    <property type="entry name" value="HATPase_c"/>
    <property type="match status" value="1"/>
</dbReference>
<dbReference type="Gene3D" id="3.30.565.10">
    <property type="entry name" value="Histidine kinase-like ATPase, C-terminal domain"/>
    <property type="match status" value="1"/>
</dbReference>
<dbReference type="CDD" id="cd16917">
    <property type="entry name" value="HATPase_UhpB-NarQ-NarX-like"/>
    <property type="match status" value="1"/>
</dbReference>
<evidence type="ECO:0000256" key="17">
    <source>
        <dbReference type="ARBA" id="ARBA00030800"/>
    </source>
</evidence>
<evidence type="ECO:0000256" key="10">
    <source>
        <dbReference type="ARBA" id="ARBA00022741"/>
    </source>
</evidence>
<evidence type="ECO:0000256" key="9">
    <source>
        <dbReference type="ARBA" id="ARBA00022679"/>
    </source>
</evidence>
<evidence type="ECO:0000313" key="22">
    <source>
        <dbReference type="Proteomes" id="UP000305238"/>
    </source>
</evidence>
<evidence type="ECO:0000313" key="21">
    <source>
        <dbReference type="EMBL" id="TMR36988.1"/>
    </source>
</evidence>
<keyword evidence="19" id="KW-0812">Transmembrane</keyword>
<dbReference type="GO" id="GO:0046983">
    <property type="term" value="F:protein dimerization activity"/>
    <property type="evidence" value="ECO:0007669"/>
    <property type="project" value="InterPro"/>
</dbReference>
<dbReference type="Proteomes" id="UP000305238">
    <property type="component" value="Unassembled WGS sequence"/>
</dbReference>
<dbReference type="PANTHER" id="PTHR24421">
    <property type="entry name" value="NITRATE/NITRITE SENSOR PROTEIN NARX-RELATED"/>
    <property type="match status" value="1"/>
</dbReference>
<sequence>MPMPQPGERPQVRALRRWYVTAWVVLGLVPPGIAVWDQPEGTRSATLALLSVLALSYPVTGTFPGDPVLRRTAFLGVLAAGIGAVSYEMDGAASLLIASLPHFWIFAGSPRRAVVLSGAAAAAAVAGDAVRAAPDGPLLTGNAVAALIGYAASVLFGLWMHRVVGRHDERARALAADLADAERRLAEAQRRQGAADERERLAREIHDTLAQGLASIVVLAEAARDGLGTDPAGSARQLASIERTARENLAEARVLVGAAAQAEVAPASIARTLRRTLDRFAEDTGLAVTADLPDVDCDQTTRIALLRCTQESLANVRKHAAASAVGVVLERRPHGVELEITDDGRGFAVGAARGFGLDGMRRRLAELGGELTVTSSPGDGTRVFAMIPLKA</sequence>
<keyword evidence="14" id="KW-0902">Two-component regulatory system</keyword>
<keyword evidence="15" id="KW-0479">Metal-binding</keyword>
<feature type="transmembrane region" description="Helical" evidence="19">
    <location>
        <begin position="139"/>
        <end position="160"/>
    </location>
</feature>
<evidence type="ECO:0000256" key="7">
    <source>
        <dbReference type="ARBA" id="ARBA00022490"/>
    </source>
</evidence>
<keyword evidence="6" id="KW-0004">4Fe-4S</keyword>
<organism evidence="21 22">
    <name type="scientific">Actinomadura geliboluensis</name>
    <dbReference type="NCBI Taxonomy" id="882440"/>
    <lineage>
        <taxon>Bacteria</taxon>
        <taxon>Bacillati</taxon>
        <taxon>Actinomycetota</taxon>
        <taxon>Actinomycetes</taxon>
        <taxon>Streptosporangiales</taxon>
        <taxon>Thermomonosporaceae</taxon>
        <taxon>Actinomadura</taxon>
    </lineage>
</organism>
<dbReference type="Pfam" id="PF07730">
    <property type="entry name" value="HisKA_3"/>
    <property type="match status" value="1"/>
</dbReference>
<name>A0A5S4GVK7_9ACTN</name>
<dbReference type="Gene3D" id="1.20.5.1930">
    <property type="match status" value="1"/>
</dbReference>
<feature type="domain" description="Histidine kinase/HSP90-like ATPase" evidence="20">
    <location>
        <begin position="300"/>
        <end position="391"/>
    </location>
</feature>
<dbReference type="EMBL" id="VCKZ01000137">
    <property type="protein sequence ID" value="TMR36988.1"/>
    <property type="molecule type" value="Genomic_DNA"/>
</dbReference>
<evidence type="ECO:0000256" key="18">
    <source>
        <dbReference type="SAM" id="Coils"/>
    </source>
</evidence>
<evidence type="ECO:0000256" key="8">
    <source>
        <dbReference type="ARBA" id="ARBA00022553"/>
    </source>
</evidence>
<comment type="subcellular location">
    <subcellularLocation>
        <location evidence="3">Cytoplasm</location>
    </subcellularLocation>
</comment>
<dbReference type="InterPro" id="IPR004358">
    <property type="entry name" value="Sig_transdc_His_kin-like_C"/>
</dbReference>
<keyword evidence="7" id="KW-0963">Cytoplasm</keyword>
<keyword evidence="11 21" id="KW-0418">Kinase</keyword>
<dbReference type="SUPFAM" id="SSF55874">
    <property type="entry name" value="ATPase domain of HSP90 chaperone/DNA topoisomerase II/histidine kinase"/>
    <property type="match status" value="1"/>
</dbReference>
<dbReference type="InterPro" id="IPR003594">
    <property type="entry name" value="HATPase_dom"/>
</dbReference>
<dbReference type="PANTHER" id="PTHR24421:SF10">
    <property type="entry name" value="NITRATE_NITRITE SENSOR PROTEIN NARQ"/>
    <property type="match status" value="1"/>
</dbReference>
<dbReference type="GO" id="GO:0016020">
    <property type="term" value="C:membrane"/>
    <property type="evidence" value="ECO:0007669"/>
    <property type="project" value="InterPro"/>
</dbReference>
<comment type="cofactor">
    <cofactor evidence="2">
        <name>[4Fe-4S] cluster</name>
        <dbReference type="ChEBI" id="CHEBI:49883"/>
    </cofactor>
</comment>
<dbReference type="GO" id="GO:0005737">
    <property type="term" value="C:cytoplasm"/>
    <property type="evidence" value="ECO:0007669"/>
    <property type="project" value="UniProtKB-SubCell"/>
</dbReference>
<dbReference type="InterPro" id="IPR011712">
    <property type="entry name" value="Sig_transdc_His_kin_sub3_dim/P"/>
</dbReference>
<keyword evidence="8" id="KW-0597">Phosphoprotein</keyword>
<keyword evidence="15" id="KW-0411">Iron-sulfur</keyword>
<keyword evidence="10" id="KW-0547">Nucleotide-binding</keyword>
<evidence type="ECO:0000256" key="12">
    <source>
        <dbReference type="ARBA" id="ARBA00022840"/>
    </source>
</evidence>
<keyword evidence="18" id="KW-0175">Coiled coil</keyword>
<keyword evidence="19" id="KW-0472">Membrane</keyword>
<dbReference type="GO" id="GO:0000155">
    <property type="term" value="F:phosphorelay sensor kinase activity"/>
    <property type="evidence" value="ECO:0007669"/>
    <property type="project" value="InterPro"/>
</dbReference>
<evidence type="ECO:0000256" key="13">
    <source>
        <dbReference type="ARBA" id="ARBA00023004"/>
    </source>
</evidence>
<dbReference type="RefSeq" id="WP_138637908.1">
    <property type="nucleotide sequence ID" value="NZ_JASWDG010000040.1"/>
</dbReference>
<comment type="function">
    <text evidence="16">Member of the two-component regulatory system NreB/NreC involved in the control of dissimilatory nitrate/nitrite reduction in response to oxygen. NreB functions as a direct oxygen sensor histidine kinase which is autophosphorylated, in the absence of oxygen, probably at the conserved histidine residue, and transfers its phosphate group probably to a conserved aspartate residue of NreC. NreB/NreC activates the expression of the nitrate (narGHJI) and nitrite (nir) reductase operons, as well as the putative nitrate transporter gene narT.</text>
</comment>
<protein>
    <recommendedName>
        <fullName evidence="5">Oxygen sensor histidine kinase NreB</fullName>
        <ecNumber evidence="4">2.7.13.3</ecNumber>
    </recommendedName>
    <alternativeName>
        <fullName evidence="17">Nitrogen regulation protein B</fullName>
    </alternativeName>
</protein>
<dbReference type="InterPro" id="IPR050482">
    <property type="entry name" value="Sensor_HK_TwoCompSys"/>
</dbReference>
<evidence type="ECO:0000256" key="5">
    <source>
        <dbReference type="ARBA" id="ARBA00017322"/>
    </source>
</evidence>
<feature type="transmembrane region" description="Helical" evidence="19">
    <location>
        <begin position="42"/>
        <end position="61"/>
    </location>
</feature>
<feature type="transmembrane region" description="Helical" evidence="19">
    <location>
        <begin position="18"/>
        <end position="36"/>
    </location>
</feature>
<evidence type="ECO:0000256" key="6">
    <source>
        <dbReference type="ARBA" id="ARBA00022485"/>
    </source>
</evidence>
<evidence type="ECO:0000256" key="3">
    <source>
        <dbReference type="ARBA" id="ARBA00004496"/>
    </source>
</evidence>
<dbReference type="PRINTS" id="PR00344">
    <property type="entry name" value="BCTRLSENSOR"/>
</dbReference>
<keyword evidence="19" id="KW-1133">Transmembrane helix</keyword>
<proteinExistence type="predicted"/>
<feature type="coiled-coil region" evidence="18">
    <location>
        <begin position="164"/>
        <end position="198"/>
    </location>
</feature>
<keyword evidence="9" id="KW-0808">Transferase</keyword>
<evidence type="ECO:0000256" key="16">
    <source>
        <dbReference type="ARBA" id="ARBA00024827"/>
    </source>
</evidence>
<evidence type="ECO:0000256" key="14">
    <source>
        <dbReference type="ARBA" id="ARBA00023012"/>
    </source>
</evidence>
<evidence type="ECO:0000256" key="19">
    <source>
        <dbReference type="SAM" id="Phobius"/>
    </source>
</evidence>
<keyword evidence="12" id="KW-0067">ATP-binding</keyword>
<comment type="caution">
    <text evidence="21">The sequence shown here is derived from an EMBL/GenBank/DDBJ whole genome shotgun (WGS) entry which is preliminary data.</text>
</comment>
<evidence type="ECO:0000259" key="20">
    <source>
        <dbReference type="SMART" id="SM00387"/>
    </source>
</evidence>
<evidence type="ECO:0000256" key="11">
    <source>
        <dbReference type="ARBA" id="ARBA00022777"/>
    </source>
</evidence>